<dbReference type="AlphaFoldDB" id="A0A934ILB0"/>
<sequence length="411" mass="43870">MALALRVFLPFALAFNLSFLLRTINAVAGEPIRVELSLSAGDMGLLTGIYFAGYAVCQIPFGILMDRYGPRRVQALVFAVAALGCLVFTVAESFETLVFGRFFIGVGASMALMAPFTAYRQWFTAERVPLVVAAHMTFGAAGSALSGIPTAALIDVVGWRGLFLVVAVLVAIVAAMTFFVVPRRHEPSTSVPVHQLTRELGAVLRSRALWRLAPLATTTQAGMLGILSLWMGPWLREAADLSSGVAAQWVSIAAGGLVVGFWGFGILSSWAARVGRTMQVFIGGATLYALMILLLIVLPPTTAAPLWIGFAAVGTVGVITYNLIAREFVPEMAGRVNTLLNFSVFTLAFIFQWGFGLVLELFPDPTGGATPEGYSFALSLVLGLHLLAFLPFIFVRLKPRESGGTMGEAVG</sequence>
<feature type="transmembrane region" description="Helical" evidence="6">
    <location>
        <begin position="208"/>
        <end position="231"/>
    </location>
</feature>
<feature type="transmembrane region" description="Helical" evidence="6">
    <location>
        <begin position="160"/>
        <end position="181"/>
    </location>
</feature>
<dbReference type="GO" id="GO:0022857">
    <property type="term" value="F:transmembrane transporter activity"/>
    <property type="evidence" value="ECO:0007669"/>
    <property type="project" value="InterPro"/>
</dbReference>
<feature type="transmembrane region" description="Helical" evidence="6">
    <location>
        <begin position="97"/>
        <end position="118"/>
    </location>
</feature>
<feature type="transmembrane region" description="Helical" evidence="6">
    <location>
        <begin position="45"/>
        <end position="64"/>
    </location>
</feature>
<dbReference type="InterPro" id="IPR020846">
    <property type="entry name" value="MFS_dom"/>
</dbReference>
<evidence type="ECO:0000256" key="4">
    <source>
        <dbReference type="ARBA" id="ARBA00022989"/>
    </source>
</evidence>
<keyword evidence="4 6" id="KW-1133">Transmembrane helix</keyword>
<evidence type="ECO:0000256" key="1">
    <source>
        <dbReference type="ARBA" id="ARBA00004651"/>
    </source>
</evidence>
<dbReference type="SUPFAM" id="SSF103473">
    <property type="entry name" value="MFS general substrate transporter"/>
    <property type="match status" value="1"/>
</dbReference>
<dbReference type="InterPro" id="IPR011701">
    <property type="entry name" value="MFS"/>
</dbReference>
<name>A0A934ILB0_9HYPH</name>
<dbReference type="PANTHER" id="PTHR43124:SF3">
    <property type="entry name" value="CHLORAMPHENICOL EFFLUX PUMP RV0191"/>
    <property type="match status" value="1"/>
</dbReference>
<comment type="caution">
    <text evidence="8">The sequence shown here is derived from an EMBL/GenBank/DDBJ whole genome shotgun (WGS) entry which is preliminary data.</text>
</comment>
<evidence type="ECO:0000313" key="9">
    <source>
        <dbReference type="Proteomes" id="UP000609531"/>
    </source>
</evidence>
<feature type="transmembrane region" description="Helical" evidence="6">
    <location>
        <begin position="280"/>
        <end position="298"/>
    </location>
</feature>
<reference evidence="8" key="1">
    <citation type="submission" date="2020-12" db="EMBL/GenBank/DDBJ databases">
        <title>Bacterial taxonomy.</title>
        <authorList>
            <person name="Pan X."/>
        </authorList>
    </citation>
    <scope>NUCLEOTIDE SEQUENCE</scope>
    <source>
        <strain evidence="8">B2012</strain>
    </source>
</reference>
<feature type="transmembrane region" description="Helical" evidence="6">
    <location>
        <begin position="73"/>
        <end position="91"/>
    </location>
</feature>
<evidence type="ECO:0000313" key="8">
    <source>
        <dbReference type="EMBL" id="MBJ3774725.1"/>
    </source>
</evidence>
<evidence type="ECO:0000259" key="7">
    <source>
        <dbReference type="PROSITE" id="PS50850"/>
    </source>
</evidence>
<feature type="domain" description="Major facilitator superfamily (MFS) profile" evidence="7">
    <location>
        <begin position="2"/>
        <end position="400"/>
    </location>
</feature>
<dbReference type="EMBL" id="JAEKJA010000002">
    <property type="protein sequence ID" value="MBJ3774725.1"/>
    <property type="molecule type" value="Genomic_DNA"/>
</dbReference>
<accession>A0A934ILB0</accession>
<dbReference type="Pfam" id="PF07690">
    <property type="entry name" value="MFS_1"/>
    <property type="match status" value="1"/>
</dbReference>
<dbReference type="RefSeq" id="WP_198880628.1">
    <property type="nucleotide sequence ID" value="NZ_JAEKJA010000002.1"/>
</dbReference>
<dbReference type="Gene3D" id="1.20.1250.20">
    <property type="entry name" value="MFS general substrate transporter like domains"/>
    <property type="match status" value="1"/>
</dbReference>
<dbReference type="PANTHER" id="PTHR43124">
    <property type="entry name" value="PURINE EFFLUX PUMP PBUE"/>
    <property type="match status" value="1"/>
</dbReference>
<evidence type="ECO:0000256" key="2">
    <source>
        <dbReference type="ARBA" id="ARBA00022475"/>
    </source>
</evidence>
<feature type="transmembrane region" description="Helical" evidence="6">
    <location>
        <begin position="375"/>
        <end position="395"/>
    </location>
</feature>
<evidence type="ECO:0000256" key="6">
    <source>
        <dbReference type="SAM" id="Phobius"/>
    </source>
</evidence>
<comment type="subcellular location">
    <subcellularLocation>
        <location evidence="1">Cell membrane</location>
        <topology evidence="1">Multi-pass membrane protein</topology>
    </subcellularLocation>
</comment>
<dbReference type="GO" id="GO:0005886">
    <property type="term" value="C:plasma membrane"/>
    <property type="evidence" value="ECO:0007669"/>
    <property type="project" value="UniProtKB-SubCell"/>
</dbReference>
<keyword evidence="2" id="KW-1003">Cell membrane</keyword>
<dbReference type="PROSITE" id="PS50850">
    <property type="entry name" value="MFS"/>
    <property type="match status" value="1"/>
</dbReference>
<dbReference type="InterPro" id="IPR050189">
    <property type="entry name" value="MFS_Efflux_Transporters"/>
</dbReference>
<feature type="transmembrane region" description="Helical" evidence="6">
    <location>
        <begin position="130"/>
        <end position="154"/>
    </location>
</feature>
<evidence type="ECO:0000256" key="5">
    <source>
        <dbReference type="ARBA" id="ARBA00023136"/>
    </source>
</evidence>
<protein>
    <submittedName>
        <fullName evidence="8">MFS transporter</fullName>
    </submittedName>
</protein>
<proteinExistence type="predicted"/>
<keyword evidence="5 6" id="KW-0472">Membrane</keyword>
<dbReference type="Proteomes" id="UP000609531">
    <property type="component" value="Unassembled WGS sequence"/>
</dbReference>
<feature type="transmembrane region" description="Helical" evidence="6">
    <location>
        <begin position="246"/>
        <end position="268"/>
    </location>
</feature>
<gene>
    <name evidence="8" type="ORF">JCR33_03450</name>
</gene>
<feature type="transmembrane region" description="Helical" evidence="6">
    <location>
        <begin position="304"/>
        <end position="324"/>
    </location>
</feature>
<keyword evidence="3 6" id="KW-0812">Transmembrane</keyword>
<feature type="transmembrane region" description="Helical" evidence="6">
    <location>
        <begin position="336"/>
        <end position="355"/>
    </location>
</feature>
<evidence type="ECO:0000256" key="3">
    <source>
        <dbReference type="ARBA" id="ARBA00022692"/>
    </source>
</evidence>
<organism evidence="8 9">
    <name type="scientific">Acuticoccus mangrovi</name>
    <dbReference type="NCBI Taxonomy" id="2796142"/>
    <lineage>
        <taxon>Bacteria</taxon>
        <taxon>Pseudomonadati</taxon>
        <taxon>Pseudomonadota</taxon>
        <taxon>Alphaproteobacteria</taxon>
        <taxon>Hyphomicrobiales</taxon>
        <taxon>Amorphaceae</taxon>
        <taxon>Acuticoccus</taxon>
    </lineage>
</organism>
<keyword evidence="9" id="KW-1185">Reference proteome</keyword>
<dbReference type="InterPro" id="IPR036259">
    <property type="entry name" value="MFS_trans_sf"/>
</dbReference>